<dbReference type="SUPFAM" id="SSF81301">
    <property type="entry name" value="Nucleotidyltransferase"/>
    <property type="match status" value="1"/>
</dbReference>
<dbReference type="Proteomes" id="UP000005508">
    <property type="component" value="Unassembled WGS sequence"/>
</dbReference>
<dbReference type="SMR" id="G4A5H9"/>
<sequence length="97" mass="10901">MLTITEQELQIVKAILQQHVPNHSVWAFGSRVKGNAKMYSDLDLAIIGESPLSLNTLANLTEAFSESDLPWKVDIVDWAVTNDAFKQIILQCFEVIQ</sequence>
<evidence type="ECO:0000313" key="2">
    <source>
        <dbReference type="EMBL" id="EGY35369.1"/>
    </source>
</evidence>
<dbReference type="CDD" id="cd05403">
    <property type="entry name" value="NT_KNTase_like"/>
    <property type="match status" value="1"/>
</dbReference>
<comment type="caution">
    <text evidence="2">The sequence shown here is derived from an EMBL/GenBank/DDBJ whole genome shotgun (WGS) entry which is preliminary data.</text>
</comment>
<proteinExistence type="predicted"/>
<organism evidence="2 3">
    <name type="scientific">Aggregatibacter actinomycetemcomitans serotype e str. SC1083</name>
    <dbReference type="NCBI Taxonomy" id="907488"/>
    <lineage>
        <taxon>Bacteria</taxon>
        <taxon>Pseudomonadati</taxon>
        <taxon>Pseudomonadota</taxon>
        <taxon>Gammaproteobacteria</taxon>
        <taxon>Pasteurellales</taxon>
        <taxon>Pasteurellaceae</taxon>
        <taxon>Aggregatibacter</taxon>
    </lineage>
</organism>
<gene>
    <name evidence="2" type="ORF">SC1083_0064</name>
</gene>
<protein>
    <submittedName>
        <fullName evidence="2">Nucleotidyltransferase</fullName>
    </submittedName>
</protein>
<keyword evidence="2" id="KW-0808">Transferase</keyword>
<dbReference type="AlphaFoldDB" id="G4A5H9"/>
<evidence type="ECO:0000259" key="1">
    <source>
        <dbReference type="Pfam" id="PF18765"/>
    </source>
</evidence>
<dbReference type="RefSeq" id="WP_005555395.1">
    <property type="nucleotide sequence ID" value="NZ_AEJM01000001.1"/>
</dbReference>
<dbReference type="InterPro" id="IPR052548">
    <property type="entry name" value="Type_VII_TA_antitoxin"/>
</dbReference>
<dbReference type="EMBL" id="AEJM01000001">
    <property type="protein sequence ID" value="EGY35369.1"/>
    <property type="molecule type" value="Genomic_DNA"/>
</dbReference>
<feature type="domain" description="Polymerase beta nucleotidyltransferase" evidence="1">
    <location>
        <begin position="12"/>
        <end position="95"/>
    </location>
</feature>
<evidence type="ECO:0000313" key="3">
    <source>
        <dbReference type="Proteomes" id="UP000005508"/>
    </source>
</evidence>
<dbReference type="PATRIC" id="fig|907488.3.peg.62"/>
<dbReference type="GO" id="GO:0016740">
    <property type="term" value="F:transferase activity"/>
    <property type="evidence" value="ECO:0007669"/>
    <property type="project" value="UniProtKB-KW"/>
</dbReference>
<accession>G4A5H9</accession>
<dbReference type="InterPro" id="IPR041633">
    <property type="entry name" value="Polbeta"/>
</dbReference>
<dbReference type="Pfam" id="PF18765">
    <property type="entry name" value="Polbeta"/>
    <property type="match status" value="1"/>
</dbReference>
<name>G4A5H9_AGGAC</name>
<dbReference type="PANTHER" id="PTHR33933">
    <property type="entry name" value="NUCLEOTIDYLTRANSFERASE"/>
    <property type="match status" value="1"/>
</dbReference>
<dbReference type="PANTHER" id="PTHR33933:SF1">
    <property type="entry name" value="PROTEIN ADENYLYLTRANSFERASE MNTA-RELATED"/>
    <property type="match status" value="1"/>
</dbReference>
<dbReference type="Gene3D" id="3.30.460.10">
    <property type="entry name" value="Beta Polymerase, domain 2"/>
    <property type="match status" value="1"/>
</dbReference>
<reference evidence="2 3" key="1">
    <citation type="submission" date="2010-10" db="EMBL/GenBank/DDBJ databases">
        <authorList>
            <person name="Chen C."/>
            <person name="Kittichotirat W."/>
            <person name="Asikainen S."/>
            <person name="Bumgarner R."/>
        </authorList>
    </citation>
    <scope>NUCLEOTIDE SEQUENCE [LARGE SCALE GENOMIC DNA]</scope>
    <source>
        <strain evidence="2 3">SC1083</strain>
    </source>
</reference>
<dbReference type="InterPro" id="IPR043519">
    <property type="entry name" value="NT_sf"/>
</dbReference>